<evidence type="ECO:0008006" key="16">
    <source>
        <dbReference type="Google" id="ProtNLM"/>
    </source>
</evidence>
<dbReference type="Pfam" id="PF17766">
    <property type="entry name" value="fn3_6"/>
    <property type="match status" value="1"/>
</dbReference>
<dbReference type="InterPro" id="IPR046450">
    <property type="entry name" value="PA_dom_sf"/>
</dbReference>
<dbReference type="Pfam" id="PF00082">
    <property type="entry name" value="Peptidase_S8"/>
    <property type="match status" value="1"/>
</dbReference>
<dbReference type="Gramene" id="ONK82020">
    <property type="protein sequence ID" value="ONK82020"/>
    <property type="gene ID" value="A4U43_C01F35300"/>
</dbReference>
<proteinExistence type="inferred from homology"/>
<dbReference type="InterPro" id="IPR015500">
    <property type="entry name" value="Peptidase_S8_subtilisin-rel"/>
</dbReference>
<feature type="domain" description="Peptidase S8/S53" evidence="11">
    <location>
        <begin position="432"/>
        <end position="508"/>
    </location>
</feature>
<feature type="active site" description="Charge relay system" evidence="7 8">
    <location>
        <position position="203"/>
    </location>
</feature>
<organism evidence="14 15">
    <name type="scientific">Asparagus officinalis</name>
    <name type="common">Garden asparagus</name>
    <dbReference type="NCBI Taxonomy" id="4686"/>
    <lineage>
        <taxon>Eukaryota</taxon>
        <taxon>Viridiplantae</taxon>
        <taxon>Streptophyta</taxon>
        <taxon>Embryophyta</taxon>
        <taxon>Tracheophyta</taxon>
        <taxon>Spermatophyta</taxon>
        <taxon>Magnoliopsida</taxon>
        <taxon>Liliopsida</taxon>
        <taxon>Asparagales</taxon>
        <taxon>Asparagaceae</taxon>
        <taxon>Asparagoideae</taxon>
        <taxon>Asparagus</taxon>
    </lineage>
</organism>
<evidence type="ECO:0000256" key="4">
    <source>
        <dbReference type="ARBA" id="ARBA00022801"/>
    </source>
</evidence>
<dbReference type="PANTHER" id="PTHR10795">
    <property type="entry name" value="PROPROTEIN CONVERTASE SUBTILISIN/KEXIN"/>
    <property type="match status" value="1"/>
</dbReference>
<feature type="region of interest" description="Disordered" evidence="9">
    <location>
        <begin position="247"/>
        <end position="278"/>
    </location>
</feature>
<dbReference type="InterPro" id="IPR000209">
    <property type="entry name" value="Peptidase_S8/S53_dom"/>
</dbReference>
<feature type="domain" description="Subtilisin-like protease fibronectin type-III" evidence="13">
    <location>
        <begin position="567"/>
        <end position="623"/>
    </location>
</feature>
<feature type="region of interest" description="Disordered" evidence="9">
    <location>
        <begin position="183"/>
        <end position="229"/>
    </location>
</feature>
<dbReference type="InterPro" id="IPR045051">
    <property type="entry name" value="SBT"/>
</dbReference>
<dbReference type="Pfam" id="PF05922">
    <property type="entry name" value="Inhibitor_I9"/>
    <property type="match status" value="1"/>
</dbReference>
<feature type="signal peptide" evidence="10">
    <location>
        <begin position="1"/>
        <end position="25"/>
    </location>
</feature>
<evidence type="ECO:0000256" key="3">
    <source>
        <dbReference type="ARBA" id="ARBA00022729"/>
    </source>
</evidence>
<keyword evidence="3 10" id="KW-0732">Signal</keyword>
<dbReference type="GO" id="GO:0006508">
    <property type="term" value="P:proteolysis"/>
    <property type="evidence" value="ECO:0007669"/>
    <property type="project" value="UniProtKB-KW"/>
</dbReference>
<dbReference type="Gene3D" id="3.40.50.200">
    <property type="entry name" value="Peptidase S8/S53 domain"/>
    <property type="match status" value="3"/>
</dbReference>
<dbReference type="PROSITE" id="PS00138">
    <property type="entry name" value="SUBTILASE_SER"/>
    <property type="match status" value="1"/>
</dbReference>
<dbReference type="PROSITE" id="PS51892">
    <property type="entry name" value="SUBTILASE"/>
    <property type="match status" value="1"/>
</dbReference>
<dbReference type="InterPro" id="IPR037045">
    <property type="entry name" value="S8pro/Inhibitor_I9_sf"/>
</dbReference>
<reference evidence="15" key="1">
    <citation type="journal article" date="2017" name="Nat. Commun.">
        <title>The asparagus genome sheds light on the origin and evolution of a young Y chromosome.</title>
        <authorList>
            <person name="Harkess A."/>
            <person name="Zhou J."/>
            <person name="Xu C."/>
            <person name="Bowers J.E."/>
            <person name="Van der Hulst R."/>
            <person name="Ayyampalayam S."/>
            <person name="Mercati F."/>
            <person name="Riccardi P."/>
            <person name="McKain M.R."/>
            <person name="Kakrana A."/>
            <person name="Tang H."/>
            <person name="Ray J."/>
            <person name="Groenendijk J."/>
            <person name="Arikit S."/>
            <person name="Mathioni S.M."/>
            <person name="Nakano M."/>
            <person name="Shan H."/>
            <person name="Telgmann-Rauber A."/>
            <person name="Kanno A."/>
            <person name="Yue Z."/>
            <person name="Chen H."/>
            <person name="Li W."/>
            <person name="Chen Y."/>
            <person name="Xu X."/>
            <person name="Zhang Y."/>
            <person name="Luo S."/>
            <person name="Chen H."/>
            <person name="Gao J."/>
            <person name="Mao Z."/>
            <person name="Pires J.C."/>
            <person name="Luo M."/>
            <person name="Kudrna D."/>
            <person name="Wing R.A."/>
            <person name="Meyers B.C."/>
            <person name="Yi K."/>
            <person name="Kong H."/>
            <person name="Lavrijsen P."/>
            <person name="Sunseri F."/>
            <person name="Falavigna A."/>
            <person name="Ye Y."/>
            <person name="Leebens-Mack J.H."/>
            <person name="Chen G."/>
        </authorList>
    </citation>
    <scope>NUCLEOTIDE SEQUENCE [LARGE SCALE GENOMIC DNA]</scope>
    <source>
        <strain evidence="15">cv. DH0086</strain>
    </source>
</reference>
<dbReference type="Gene3D" id="3.50.30.30">
    <property type="match status" value="1"/>
</dbReference>
<feature type="compositionally biased region" description="Basic residues" evidence="9">
    <location>
        <begin position="202"/>
        <end position="217"/>
    </location>
</feature>
<dbReference type="AlphaFoldDB" id="A0A5P1FXP6"/>
<dbReference type="Gene3D" id="3.30.70.80">
    <property type="entry name" value="Peptidase S8 propeptide/proteinase inhibitor I9"/>
    <property type="match status" value="1"/>
</dbReference>
<dbReference type="FunFam" id="3.30.70.80:FF:000002">
    <property type="entry name" value="Subtilisin-like protease SBT5.3"/>
    <property type="match status" value="1"/>
</dbReference>
<protein>
    <recommendedName>
        <fullName evidence="16">Subtilisin-like protease fibronectin type-III domain-containing protein</fullName>
    </recommendedName>
</protein>
<dbReference type="CDD" id="cd02120">
    <property type="entry name" value="PA_subtilisin_like"/>
    <property type="match status" value="1"/>
</dbReference>
<feature type="active site" description="Charge relay system" evidence="7 8">
    <location>
        <position position="471"/>
    </location>
</feature>
<evidence type="ECO:0000259" key="13">
    <source>
        <dbReference type="Pfam" id="PF17766"/>
    </source>
</evidence>
<dbReference type="EMBL" id="CM007381">
    <property type="protein sequence ID" value="ONK82020.1"/>
    <property type="molecule type" value="Genomic_DNA"/>
</dbReference>
<evidence type="ECO:0000256" key="5">
    <source>
        <dbReference type="ARBA" id="ARBA00022825"/>
    </source>
</evidence>
<keyword evidence="5 8" id="KW-0720">Serine protease</keyword>
<dbReference type="InterPro" id="IPR010259">
    <property type="entry name" value="S8pro/Inhibitor_I9"/>
</dbReference>
<keyword evidence="4 8" id="KW-0378">Hydrolase</keyword>
<dbReference type="InterPro" id="IPR023828">
    <property type="entry name" value="Peptidase_S8_Ser-AS"/>
</dbReference>
<evidence type="ECO:0000259" key="11">
    <source>
        <dbReference type="Pfam" id="PF00082"/>
    </source>
</evidence>
<feature type="chain" id="PRO_5024429409" description="Subtilisin-like protease fibronectin type-III domain-containing protein" evidence="10">
    <location>
        <begin position="26"/>
        <end position="628"/>
    </location>
</feature>
<dbReference type="PRINTS" id="PR00723">
    <property type="entry name" value="SUBTILISIN"/>
</dbReference>
<gene>
    <name evidence="14" type="ORF">A4U43_C01F35300</name>
</gene>
<evidence type="ECO:0000256" key="6">
    <source>
        <dbReference type="ARBA" id="ARBA00023180"/>
    </source>
</evidence>
<evidence type="ECO:0000256" key="10">
    <source>
        <dbReference type="SAM" id="SignalP"/>
    </source>
</evidence>
<feature type="active site" description="Charge relay system" evidence="7 8">
    <location>
        <position position="152"/>
    </location>
</feature>
<evidence type="ECO:0000256" key="7">
    <source>
        <dbReference type="PIRSR" id="PIRSR615500-1"/>
    </source>
</evidence>
<dbReference type="SUPFAM" id="SSF52025">
    <property type="entry name" value="PA domain"/>
    <property type="match status" value="1"/>
</dbReference>
<feature type="compositionally biased region" description="Basic and acidic residues" evidence="9">
    <location>
        <begin position="192"/>
        <end position="201"/>
    </location>
</feature>
<dbReference type="Proteomes" id="UP000243459">
    <property type="component" value="Chromosome 1"/>
</dbReference>
<keyword evidence="2 8" id="KW-0645">Protease</keyword>
<evidence type="ECO:0000256" key="1">
    <source>
        <dbReference type="ARBA" id="ARBA00011073"/>
    </source>
</evidence>
<evidence type="ECO:0000256" key="8">
    <source>
        <dbReference type="PROSITE-ProRule" id="PRU01240"/>
    </source>
</evidence>
<dbReference type="InterPro" id="IPR036852">
    <property type="entry name" value="Peptidase_S8/S53_dom_sf"/>
</dbReference>
<keyword evidence="6" id="KW-0325">Glycoprotein</keyword>
<feature type="domain" description="Inhibitor I9" evidence="12">
    <location>
        <begin position="30"/>
        <end position="115"/>
    </location>
</feature>
<accession>A0A5P1FXP6</accession>
<dbReference type="InterPro" id="IPR041469">
    <property type="entry name" value="Subtilisin-like_FN3"/>
</dbReference>
<name>A0A5P1FXP6_ASPOF</name>
<dbReference type="SUPFAM" id="SSF52743">
    <property type="entry name" value="Subtilisin-like"/>
    <property type="match status" value="1"/>
</dbReference>
<comment type="similarity">
    <text evidence="1 8">Belongs to the peptidase S8 family.</text>
</comment>
<dbReference type="GO" id="GO:0004252">
    <property type="term" value="F:serine-type endopeptidase activity"/>
    <property type="evidence" value="ECO:0007669"/>
    <property type="project" value="UniProtKB-UniRule"/>
</dbReference>
<dbReference type="Gene3D" id="2.60.40.2310">
    <property type="match status" value="1"/>
</dbReference>
<evidence type="ECO:0000259" key="12">
    <source>
        <dbReference type="Pfam" id="PF05922"/>
    </source>
</evidence>
<sequence>MSIERKSSAFTILLSFFLFFSSTFAAKKPYIVYLGGHSHSKDEISPLTDEKVTNTHHEILGSVLKSKEKAKDAIFYSYTKYINGFAAILEEDEAMEISKHPGVVSVFPSRAYKLHTTHSWEFLGLEKDGKVPKKSLWTKANFGEDVIIGNLDTGVWPESESFKDDGSSSGRYFNKGAIAAGEKINSTFSSPRDTEGTDPHPLHRRRRAGPRRQHQRFRNGTAKGGSPRARVAAYKVCWPAGMLRHRHHGRVRGGDPRRGRRPVGVHRGGRSGLLPRRDRHRVVPRRSGTGTVVASAGSVLDPGSATNIAPWLITVGASTMDREFSSYLSINKKHYKGQSMSLSSLPGNRFYPMITSSDARSADAPLNTSQLCFIGHLDPEKVKGKIVVCLRGINARVDKGVAVKQAGGVGMVLANDESTGDELIADAHVLPAVHPDITAPGVSVIASWTEYVSPTDTDARPLKYNSESGTSMSCPHVSGVVGLLKALHPDWSPAAIRSAIMTSARVRDNVGVTTTWPRTTTSTSYAPSATTRLVSGLSASSPTRGPSKPLRIEDLNYLRSRSKPLRPRVTVTVEPSTLEFSKVGEEKTFEVVLKAKKGLTAEYAFGRLTWSDGVHHVKSPIVVNAKNG</sequence>
<evidence type="ECO:0000313" key="14">
    <source>
        <dbReference type="EMBL" id="ONK82020.1"/>
    </source>
</evidence>
<feature type="compositionally biased region" description="Basic residues" evidence="9">
    <location>
        <begin position="258"/>
        <end position="269"/>
    </location>
</feature>
<dbReference type="OMA" id="MILCNDV"/>
<dbReference type="FunFam" id="3.50.30.30:FF:000005">
    <property type="entry name" value="subtilisin-like protease SBT1.5"/>
    <property type="match status" value="1"/>
</dbReference>
<evidence type="ECO:0000256" key="9">
    <source>
        <dbReference type="SAM" id="MobiDB-lite"/>
    </source>
</evidence>
<keyword evidence="15" id="KW-1185">Reference proteome</keyword>
<evidence type="ECO:0000256" key="2">
    <source>
        <dbReference type="ARBA" id="ARBA00022670"/>
    </source>
</evidence>
<evidence type="ECO:0000313" key="15">
    <source>
        <dbReference type="Proteomes" id="UP000243459"/>
    </source>
</evidence>